<dbReference type="EMBL" id="AENN01000016">
    <property type="protein sequence ID" value="EFR30893.1"/>
    <property type="molecule type" value="Genomic_DNA"/>
</dbReference>
<evidence type="ECO:0000313" key="2">
    <source>
        <dbReference type="EMBL" id="EFR30893.1"/>
    </source>
</evidence>
<name>E4KQE5_9LACT</name>
<feature type="domain" description="AB hydrolase-1" evidence="1">
    <location>
        <begin position="31"/>
        <end position="161"/>
    </location>
</feature>
<dbReference type="STRING" id="908337.HMPREF9257_1746"/>
<dbReference type="SUPFAM" id="SSF53474">
    <property type="entry name" value="alpha/beta-Hydrolases"/>
    <property type="match status" value="1"/>
</dbReference>
<sequence>MSVEIIEKKVASIPLLEFVAQEGIDQARPLVVFYHGWTSCREECAAAGFELAKQGYRVLIPDCLHHGLRRQEDLPFDNQEFIETILANVKEFPLLVAAYRDQNLIKDDYVAVAGISMGGITSCMLLSQNFGIKSAAVLMGSPQLLKLARHLIRMNQDDSQLNAETLLHDENRLLKALGLYQEFFALDLSLHKDNLKDMPLYFWHGCKDHFVEYNLTEEFIKMNVKKPFANYLYFDPQVGKAHQVDYKEVYKAAIFLGQAYLYKDDKKEIWTHTVDLIRQRYQFIDFQSEEG</sequence>
<reference evidence="2 3" key="1">
    <citation type="submission" date="2010-10" db="EMBL/GenBank/DDBJ databases">
        <authorList>
            <person name="Durkin A.S."/>
            <person name="Madupu R."/>
            <person name="Torralba M."/>
            <person name="Gillis M."/>
            <person name="Methe B."/>
            <person name="Sutton G."/>
            <person name="Nelson K.E."/>
        </authorList>
    </citation>
    <scope>NUCLEOTIDE SEQUENCE [LARGE SCALE GENOMIC DNA]</scope>
    <source>
        <strain evidence="2 3">ACS-139-V-Col8</strain>
    </source>
</reference>
<dbReference type="OrthoDB" id="31158at2"/>
<dbReference type="Pfam" id="PF12697">
    <property type="entry name" value="Abhydrolase_6"/>
    <property type="match status" value="1"/>
</dbReference>
<accession>E4KQE5</accession>
<dbReference type="InterPro" id="IPR000073">
    <property type="entry name" value="AB_hydrolase_1"/>
</dbReference>
<organism evidence="2 3">
    <name type="scientific">Eremococcus coleocola ACS-139-V-Col8</name>
    <dbReference type="NCBI Taxonomy" id="908337"/>
    <lineage>
        <taxon>Bacteria</taxon>
        <taxon>Bacillati</taxon>
        <taxon>Bacillota</taxon>
        <taxon>Bacilli</taxon>
        <taxon>Lactobacillales</taxon>
        <taxon>Aerococcaceae</taxon>
        <taxon>Eremococcus</taxon>
    </lineage>
</organism>
<comment type="caution">
    <text evidence="2">The sequence shown here is derived from an EMBL/GenBank/DDBJ whole genome shotgun (WGS) entry which is preliminary data.</text>
</comment>
<gene>
    <name evidence="2" type="ORF">HMPREF9257_1746</name>
</gene>
<protein>
    <recommendedName>
        <fullName evidence="1">AB hydrolase-1 domain-containing protein</fullName>
    </recommendedName>
</protein>
<dbReference type="InterPro" id="IPR029058">
    <property type="entry name" value="AB_hydrolase_fold"/>
</dbReference>
<evidence type="ECO:0000259" key="1">
    <source>
        <dbReference type="Pfam" id="PF12697"/>
    </source>
</evidence>
<dbReference type="AlphaFoldDB" id="E4KQE5"/>
<dbReference type="Gene3D" id="3.40.50.1820">
    <property type="entry name" value="alpha/beta hydrolase"/>
    <property type="match status" value="1"/>
</dbReference>
<dbReference type="Proteomes" id="UP000005990">
    <property type="component" value="Unassembled WGS sequence"/>
</dbReference>
<proteinExistence type="predicted"/>
<dbReference type="RefSeq" id="WP_006418679.1">
    <property type="nucleotide sequence ID" value="NZ_AENN01000016.1"/>
</dbReference>
<keyword evidence="3" id="KW-1185">Reference proteome</keyword>
<dbReference type="eggNOG" id="COG1073">
    <property type="taxonomic scope" value="Bacteria"/>
</dbReference>
<evidence type="ECO:0000313" key="3">
    <source>
        <dbReference type="Proteomes" id="UP000005990"/>
    </source>
</evidence>